<accession>A0A914YM30</accession>
<dbReference type="GO" id="GO:0009298">
    <property type="term" value="P:GDP-mannose biosynthetic process"/>
    <property type="evidence" value="ECO:0007669"/>
    <property type="project" value="InterPro"/>
</dbReference>
<dbReference type="Gene3D" id="3.90.550.10">
    <property type="entry name" value="Spore Coat Polysaccharide Biosynthesis Protein SpsA, Chain A"/>
    <property type="match status" value="1"/>
</dbReference>
<organism evidence="10 11">
    <name type="scientific">Panagrolaimus superbus</name>
    <dbReference type="NCBI Taxonomy" id="310955"/>
    <lineage>
        <taxon>Eukaryota</taxon>
        <taxon>Metazoa</taxon>
        <taxon>Ecdysozoa</taxon>
        <taxon>Nematoda</taxon>
        <taxon>Chromadorea</taxon>
        <taxon>Rhabditida</taxon>
        <taxon>Tylenchina</taxon>
        <taxon>Panagrolaimomorpha</taxon>
        <taxon>Panagrolaimoidea</taxon>
        <taxon>Panagrolaimidae</taxon>
        <taxon>Panagrolaimus</taxon>
    </lineage>
</organism>
<comment type="pathway">
    <text evidence="1">Nucleotide-sugar biosynthesis; GDP-alpha-D-mannose biosynthesis; GDP-alpha-D-mannose from alpha-D-mannose 1-phosphate (GTP route): step 1/1.</text>
</comment>
<dbReference type="PANTHER" id="PTHR22572">
    <property type="entry name" value="SUGAR-1-PHOSPHATE GUANYL TRANSFERASE"/>
    <property type="match status" value="1"/>
</dbReference>
<dbReference type="SUPFAM" id="SSF53448">
    <property type="entry name" value="Nucleotide-diphospho-sugar transferases"/>
    <property type="match status" value="1"/>
</dbReference>
<feature type="domain" description="Nucleotidyl transferase" evidence="8">
    <location>
        <begin position="2"/>
        <end position="232"/>
    </location>
</feature>
<dbReference type="Pfam" id="PF00483">
    <property type="entry name" value="NTP_transferase"/>
    <property type="match status" value="1"/>
</dbReference>
<dbReference type="InterPro" id="IPR050486">
    <property type="entry name" value="Mannose-1P_guanyltransferase"/>
</dbReference>
<dbReference type="CDD" id="cd06425">
    <property type="entry name" value="M1P_guanylylT_B_like_N"/>
    <property type="match status" value="1"/>
</dbReference>
<evidence type="ECO:0000256" key="6">
    <source>
        <dbReference type="ARBA" id="ARBA00023134"/>
    </source>
</evidence>
<dbReference type="Pfam" id="PF25087">
    <property type="entry name" value="GMPPB_C"/>
    <property type="match status" value="1"/>
</dbReference>
<dbReference type="WBParaSite" id="PSU_v2.g20627.t1">
    <property type="protein sequence ID" value="PSU_v2.g20627.t1"/>
    <property type="gene ID" value="PSU_v2.g20627"/>
</dbReference>
<name>A0A914YM30_9BILA</name>
<keyword evidence="10" id="KW-1185">Reference proteome</keyword>
<dbReference type="FunFam" id="3.90.550.10:FF:000013">
    <property type="entry name" value="mannose-1-phosphate guanyltransferase beta"/>
    <property type="match status" value="1"/>
</dbReference>
<dbReference type="Gene3D" id="2.160.10.10">
    <property type="entry name" value="Hexapeptide repeat proteins"/>
    <property type="match status" value="1"/>
</dbReference>
<evidence type="ECO:0000256" key="4">
    <source>
        <dbReference type="ARBA" id="ARBA00022679"/>
    </source>
</evidence>
<proteinExistence type="inferred from homology"/>
<dbReference type="InterPro" id="IPR005835">
    <property type="entry name" value="NTP_transferase_dom"/>
</dbReference>
<dbReference type="InterPro" id="IPR045233">
    <property type="entry name" value="GMPPB_N"/>
</dbReference>
<dbReference type="GO" id="GO:0004475">
    <property type="term" value="F:mannose-1-phosphate guanylyltransferase (GTP) activity"/>
    <property type="evidence" value="ECO:0007669"/>
    <property type="project" value="UniProtKB-EC"/>
</dbReference>
<evidence type="ECO:0000259" key="8">
    <source>
        <dbReference type="Pfam" id="PF00483"/>
    </source>
</evidence>
<evidence type="ECO:0000256" key="7">
    <source>
        <dbReference type="ARBA" id="ARBA00065107"/>
    </source>
</evidence>
<feature type="domain" description="Mannose-1-phosphate guanyltransferase C-terminal" evidence="9">
    <location>
        <begin position="247"/>
        <end position="355"/>
    </location>
</feature>
<evidence type="ECO:0000256" key="3">
    <source>
        <dbReference type="ARBA" id="ARBA00012387"/>
    </source>
</evidence>
<dbReference type="AlphaFoldDB" id="A0A914YM30"/>
<keyword evidence="6" id="KW-0342">GTP-binding</keyword>
<dbReference type="InterPro" id="IPR029044">
    <property type="entry name" value="Nucleotide-diphossugar_trans"/>
</dbReference>
<dbReference type="EC" id="2.7.7.13" evidence="3"/>
<dbReference type="GO" id="GO:0005525">
    <property type="term" value="F:GTP binding"/>
    <property type="evidence" value="ECO:0007669"/>
    <property type="project" value="UniProtKB-KW"/>
</dbReference>
<dbReference type="Proteomes" id="UP000887577">
    <property type="component" value="Unplaced"/>
</dbReference>
<evidence type="ECO:0000256" key="1">
    <source>
        <dbReference type="ARBA" id="ARBA00004823"/>
    </source>
</evidence>
<comment type="similarity">
    <text evidence="2">Belongs to the transferase hexapeptide repeat family.</text>
</comment>
<evidence type="ECO:0000313" key="11">
    <source>
        <dbReference type="WBParaSite" id="PSU_v2.g20627.t1"/>
    </source>
</evidence>
<evidence type="ECO:0000313" key="10">
    <source>
        <dbReference type="Proteomes" id="UP000887577"/>
    </source>
</evidence>
<sequence>MKALILAGGYGTRLRPLTLTQPKPLVEFANKPMILHQIEALSSVGVDTVILAVSYKKEQLESEILKHTEKLGVKIIFSVEETPLDTAGPLALARRYLNDGESFFVLNSDVICDFNFQAMIAFHRSHGKEGTIAVTQVNEPSKYGVVVFKKETGEIEKFVEKPQEYVGNKINAGMYILNSSVLDRIEVKPTSMEKEIFPEMCQTSNLYAFVLKGYWMDVGQPRDFLKGTQLYLDNQKSAIPSTSTNLIHPVMIHESVKIPSKCCIGPHVVIAENVILEEGVRIKNSTILPNTILRQHSFISTSIIGRKCTIGQWARVENTSVIGDEVVIKDEIYLNGALVCNNKTISENVLEPKVVM</sequence>
<evidence type="ECO:0000256" key="5">
    <source>
        <dbReference type="ARBA" id="ARBA00022741"/>
    </source>
</evidence>
<reference evidence="11" key="1">
    <citation type="submission" date="2022-11" db="UniProtKB">
        <authorList>
            <consortium name="WormBaseParasite"/>
        </authorList>
    </citation>
    <scope>IDENTIFICATION</scope>
</reference>
<comment type="subunit">
    <text evidence="7">Component of the GMPPA-GMPPB mannose-1-phosphate guanylyltransferase complex composed of 4 GMPPA subunits and 8 tag-335/GMPPB subunits; the complex is organized into three layers, a central layer made up of 2 GMPPA dimers sandwiched between two layers each made up of 2 tag-335/GMPPB dimers. Catalytic activity of tag-335/GMPPB is reduced when part of the complex and binding of GDP-alpha-D-Mannose by GMPPA induces allosteric feedback inhibition of tag-335/GMPPB.</text>
</comment>
<keyword evidence="4" id="KW-0808">Transferase</keyword>
<evidence type="ECO:0000259" key="9">
    <source>
        <dbReference type="Pfam" id="PF25087"/>
    </source>
</evidence>
<keyword evidence="5" id="KW-0547">Nucleotide-binding</keyword>
<evidence type="ECO:0000256" key="2">
    <source>
        <dbReference type="ARBA" id="ARBA00007274"/>
    </source>
</evidence>
<protein>
    <recommendedName>
        <fullName evidence="3">mannose-1-phosphate guanylyltransferase</fullName>
        <ecNumber evidence="3">2.7.7.13</ecNumber>
    </recommendedName>
</protein>
<dbReference type="InterPro" id="IPR056729">
    <property type="entry name" value="GMPPB_C"/>
</dbReference>